<protein>
    <submittedName>
        <fullName evidence="5">Putative Major facilitator superfamily MFS_1</fullName>
    </submittedName>
</protein>
<feature type="transmembrane region" description="Helical" evidence="4">
    <location>
        <begin position="164"/>
        <end position="181"/>
    </location>
</feature>
<dbReference type="AlphaFoldDB" id="A0A0A8USY6"/>
<keyword evidence="6" id="KW-1185">Reference proteome</keyword>
<keyword evidence="1 4" id="KW-0812">Transmembrane</keyword>
<dbReference type="Proteomes" id="UP000032803">
    <property type="component" value="Chromosome I"/>
</dbReference>
<feature type="transmembrane region" description="Helical" evidence="4">
    <location>
        <begin position="336"/>
        <end position="355"/>
    </location>
</feature>
<evidence type="ECO:0000256" key="1">
    <source>
        <dbReference type="ARBA" id="ARBA00022692"/>
    </source>
</evidence>
<dbReference type="Pfam" id="PF07690">
    <property type="entry name" value="MFS_1"/>
    <property type="match status" value="1"/>
</dbReference>
<dbReference type="InterPro" id="IPR036259">
    <property type="entry name" value="MFS_trans_sf"/>
</dbReference>
<feature type="transmembrane region" description="Helical" evidence="4">
    <location>
        <begin position="41"/>
        <end position="63"/>
    </location>
</feature>
<reference evidence="6" key="1">
    <citation type="submission" date="2014-09" db="EMBL/GenBank/DDBJ databases">
        <authorList>
            <person name="Gomez-Valero L."/>
        </authorList>
    </citation>
    <scope>NUCLEOTIDE SEQUENCE [LARGE SCALE GENOMIC DNA]</scope>
    <source>
        <strain evidence="6">ATCC35250</strain>
    </source>
</reference>
<keyword evidence="3 4" id="KW-0472">Membrane</keyword>
<dbReference type="KEGG" id="lha:LHA_1121"/>
<dbReference type="InterPro" id="IPR011701">
    <property type="entry name" value="MFS"/>
</dbReference>
<evidence type="ECO:0000256" key="2">
    <source>
        <dbReference type="ARBA" id="ARBA00022989"/>
    </source>
</evidence>
<dbReference type="Gene3D" id="1.20.1250.20">
    <property type="entry name" value="MFS general substrate transporter like domains"/>
    <property type="match status" value="1"/>
</dbReference>
<proteinExistence type="predicted"/>
<dbReference type="GO" id="GO:0022857">
    <property type="term" value="F:transmembrane transporter activity"/>
    <property type="evidence" value="ECO:0007669"/>
    <property type="project" value="InterPro"/>
</dbReference>
<dbReference type="PATRIC" id="fig|449.7.peg.3130"/>
<feature type="transmembrane region" description="Helical" evidence="4">
    <location>
        <begin position="12"/>
        <end position="35"/>
    </location>
</feature>
<evidence type="ECO:0000313" key="5">
    <source>
        <dbReference type="EMBL" id="CEK10177.1"/>
    </source>
</evidence>
<dbReference type="EMBL" id="LN681225">
    <property type="protein sequence ID" value="CEK10177.1"/>
    <property type="molecule type" value="Genomic_DNA"/>
</dbReference>
<name>A0A0A8USY6_LEGHA</name>
<evidence type="ECO:0000256" key="3">
    <source>
        <dbReference type="ARBA" id="ARBA00023136"/>
    </source>
</evidence>
<gene>
    <name evidence="5" type="ORF">LHA_1121</name>
</gene>
<sequence>MNETLFYIIWGVRTLYVLSLKTILFTVIFLFFQYGSAVSELSLLGILINLPMVFSAFVVTRIMDRMEIKFLLVTILCVQTLALGTLILLMNHYQANLNGILVIVAVLFTMSSTEISLFDKSIVLLLPESKRARGVSLGLVTTAFGYISSPLLASVLLNVVDSKLVTFFAFISAIIYLLPLAKLNKKYISSEVNLDKAIFRLTELKLYPLSLQLLLAFSLTTVWTNFISFLVIPILNLHHPQWFVGTILSLSGIGALLGGMSISWLFQSKSNRKSLGICFAFTVSSMVLFILYSGSVSLSILLALMGGITSSWSYGISQIISQNYLDHNKIAGFYMFRNAASAILLMIFYAINAYFAKSIEAMIYAIVCFLFFFIFLYILFYWYGKSVVVDSQREND</sequence>
<dbReference type="SUPFAM" id="SSF103473">
    <property type="entry name" value="MFS general substrate transporter"/>
    <property type="match status" value="1"/>
</dbReference>
<evidence type="ECO:0000256" key="4">
    <source>
        <dbReference type="SAM" id="Phobius"/>
    </source>
</evidence>
<dbReference type="HOGENOM" id="CLU_695973_0_0_6"/>
<dbReference type="RefSeq" id="WP_045105586.1">
    <property type="nucleotide sequence ID" value="NZ_LN681225.1"/>
</dbReference>
<feature type="transmembrane region" description="Helical" evidence="4">
    <location>
        <begin position="137"/>
        <end position="158"/>
    </location>
</feature>
<keyword evidence="2 4" id="KW-1133">Transmembrane helix</keyword>
<feature type="transmembrane region" description="Helical" evidence="4">
    <location>
        <begin position="70"/>
        <end position="90"/>
    </location>
</feature>
<evidence type="ECO:0000313" key="6">
    <source>
        <dbReference type="Proteomes" id="UP000032803"/>
    </source>
</evidence>
<accession>A0A0A8USY6</accession>
<feature type="transmembrane region" description="Helical" evidence="4">
    <location>
        <begin position="361"/>
        <end position="383"/>
    </location>
</feature>
<organism evidence="5 6">
    <name type="scientific">Legionella hackeliae</name>
    <dbReference type="NCBI Taxonomy" id="449"/>
    <lineage>
        <taxon>Bacteria</taxon>
        <taxon>Pseudomonadati</taxon>
        <taxon>Pseudomonadota</taxon>
        <taxon>Gammaproteobacteria</taxon>
        <taxon>Legionellales</taxon>
        <taxon>Legionellaceae</taxon>
        <taxon>Legionella</taxon>
    </lineage>
</organism>
<feature type="transmembrane region" description="Helical" evidence="4">
    <location>
        <begin position="213"/>
        <end position="235"/>
    </location>
</feature>
<dbReference type="OrthoDB" id="5654097at2"/>
<dbReference type="STRING" id="449.LHA_1121"/>
<feature type="transmembrane region" description="Helical" evidence="4">
    <location>
        <begin position="298"/>
        <end position="316"/>
    </location>
</feature>
<feature type="transmembrane region" description="Helical" evidence="4">
    <location>
        <begin position="96"/>
        <end position="117"/>
    </location>
</feature>
<feature type="transmembrane region" description="Helical" evidence="4">
    <location>
        <begin position="241"/>
        <end position="262"/>
    </location>
</feature>